<name>A0A8J5N318_HOMAM</name>
<comment type="caution">
    <text evidence="2">The sequence shown here is derived from an EMBL/GenBank/DDBJ whole genome shotgun (WGS) entry which is preliminary data.</text>
</comment>
<evidence type="ECO:0000313" key="2">
    <source>
        <dbReference type="EMBL" id="KAG7172316.1"/>
    </source>
</evidence>
<dbReference type="EMBL" id="JAHLQT010011563">
    <property type="protein sequence ID" value="KAG7172316.1"/>
    <property type="molecule type" value="Genomic_DNA"/>
</dbReference>
<evidence type="ECO:0000313" key="3">
    <source>
        <dbReference type="Proteomes" id="UP000747542"/>
    </source>
</evidence>
<reference evidence="2" key="1">
    <citation type="journal article" date="2021" name="Sci. Adv.">
        <title>The American lobster genome reveals insights on longevity, neural, and immune adaptations.</title>
        <authorList>
            <person name="Polinski J.M."/>
            <person name="Zimin A.V."/>
            <person name="Clark K.F."/>
            <person name="Kohn A.B."/>
            <person name="Sadowski N."/>
            <person name="Timp W."/>
            <person name="Ptitsyn A."/>
            <person name="Khanna P."/>
            <person name="Romanova D.Y."/>
            <person name="Williams P."/>
            <person name="Greenwood S.J."/>
            <person name="Moroz L.L."/>
            <person name="Walt D.R."/>
            <person name="Bodnar A.G."/>
        </authorList>
    </citation>
    <scope>NUCLEOTIDE SEQUENCE</scope>
    <source>
        <strain evidence="2">GMGI-L3</strain>
    </source>
</reference>
<dbReference type="Proteomes" id="UP000747542">
    <property type="component" value="Unassembled WGS sequence"/>
</dbReference>
<proteinExistence type="predicted"/>
<dbReference type="AlphaFoldDB" id="A0A8J5N318"/>
<organism evidence="2 3">
    <name type="scientific">Homarus americanus</name>
    <name type="common">American lobster</name>
    <dbReference type="NCBI Taxonomy" id="6706"/>
    <lineage>
        <taxon>Eukaryota</taxon>
        <taxon>Metazoa</taxon>
        <taxon>Ecdysozoa</taxon>
        <taxon>Arthropoda</taxon>
        <taxon>Crustacea</taxon>
        <taxon>Multicrustacea</taxon>
        <taxon>Malacostraca</taxon>
        <taxon>Eumalacostraca</taxon>
        <taxon>Eucarida</taxon>
        <taxon>Decapoda</taxon>
        <taxon>Pleocyemata</taxon>
        <taxon>Astacidea</taxon>
        <taxon>Nephropoidea</taxon>
        <taxon>Nephropidae</taxon>
        <taxon>Homarus</taxon>
    </lineage>
</organism>
<keyword evidence="3" id="KW-1185">Reference proteome</keyword>
<evidence type="ECO:0000256" key="1">
    <source>
        <dbReference type="SAM" id="MobiDB-lite"/>
    </source>
</evidence>
<accession>A0A8J5N318</accession>
<protein>
    <submittedName>
        <fullName evidence="2">Uncharacterized protein</fullName>
    </submittedName>
</protein>
<sequence length="230" mass="26000">MVCLFLTDILQHTTEEDCGTPEDDDCFQEMLKGSPEWDDPQLLKVVREEFLRAPQVSPPPPPPTQRKHNLSEQDQEILKVAKTQLREVRFVVGVAGASPELVEAIGGQGLWVDPQPEEQPGVPPFPHLWYSHACLTAFVPYLNKHNQQCLSLSSLLHVLGRPHVDLVLAHTTHPARVLYHLCTNYDRPVKMVVAKKVPDVQILADELQDCLKIFHHLGDNITVFLINNKH</sequence>
<feature type="region of interest" description="Disordered" evidence="1">
    <location>
        <begin position="52"/>
        <end position="72"/>
    </location>
</feature>
<gene>
    <name evidence="2" type="ORF">Hamer_G009681</name>
</gene>